<gene>
    <name evidence="3" type="ORF">CC77DRAFT_1061500</name>
</gene>
<evidence type="ECO:0000313" key="3">
    <source>
        <dbReference type="EMBL" id="OAG20023.1"/>
    </source>
</evidence>
<feature type="compositionally biased region" description="Basic and acidic residues" evidence="2">
    <location>
        <begin position="398"/>
        <end position="431"/>
    </location>
</feature>
<accession>A0A177DJQ9</accession>
<organism evidence="3 4">
    <name type="scientific">Alternaria alternata</name>
    <name type="common">Alternaria rot fungus</name>
    <name type="synonym">Torula alternata</name>
    <dbReference type="NCBI Taxonomy" id="5599"/>
    <lineage>
        <taxon>Eukaryota</taxon>
        <taxon>Fungi</taxon>
        <taxon>Dikarya</taxon>
        <taxon>Ascomycota</taxon>
        <taxon>Pezizomycotina</taxon>
        <taxon>Dothideomycetes</taxon>
        <taxon>Pleosporomycetidae</taxon>
        <taxon>Pleosporales</taxon>
        <taxon>Pleosporineae</taxon>
        <taxon>Pleosporaceae</taxon>
        <taxon>Alternaria</taxon>
        <taxon>Alternaria sect. Alternaria</taxon>
        <taxon>Alternaria alternata complex</taxon>
    </lineage>
</organism>
<dbReference type="VEuPathDB" id="FungiDB:CC77DRAFT_1061500"/>
<feature type="compositionally biased region" description="Polar residues" evidence="2">
    <location>
        <begin position="241"/>
        <end position="254"/>
    </location>
</feature>
<evidence type="ECO:0000313" key="4">
    <source>
        <dbReference type="Proteomes" id="UP000077248"/>
    </source>
</evidence>
<sequence>MTSRRKYNIGDFIQYATGKLATEYAAIADLDTYKFSEKFYLDERNKPCRRLMLLVGHYWRRSSGPPVWAHATGTQIRYYSGEGVQVNPLILDNYGFRVYYDNPFNAMSGVHNSSNSKSRMIPERKLERALVESVINFIFLAKGQLVHALDLESPDMLGSFRLACRNFAQHRKKPKIAGESLDKQLLDIEAENATIQEQAQYAGHNGGSDELVLQDKEPTSTVPAKRSFADLADSTSDDSSQNSNKRTVPFEHSSSYGTEKYAELELEVQALKAKLQEQEVKLQEQEAKNDVIEAELARQKAKKRVLRTQREEWKEKYINQQALAETVADSAKQEEEDGDWKAMFFEQEKKTEHYKLKYTALEDEKEQWKVRAAEQEKKIKEHEAQSTSRGTDLTQESGESHYSERHPEPIRNSDKHIEDERKHVEQKTKRERNMLDFVLRGNIFVEGAK</sequence>
<dbReference type="AlphaFoldDB" id="A0A177DJQ9"/>
<reference evidence="3 4" key="1">
    <citation type="submission" date="2016-05" db="EMBL/GenBank/DDBJ databases">
        <title>Comparative analysis of secretome profiles of manganese(II)-oxidizing ascomycete fungi.</title>
        <authorList>
            <consortium name="DOE Joint Genome Institute"/>
            <person name="Zeiner C.A."/>
            <person name="Purvine S.O."/>
            <person name="Zink E.M."/>
            <person name="Wu S."/>
            <person name="Pasa-Tolic L."/>
            <person name="Chaput D.L."/>
            <person name="Haridas S."/>
            <person name="Grigoriev I.V."/>
            <person name="Santelli C.M."/>
            <person name="Hansel C.M."/>
        </authorList>
    </citation>
    <scope>NUCLEOTIDE SEQUENCE [LARGE SCALE GENOMIC DNA]</scope>
    <source>
        <strain evidence="3 4">SRC1lrK2f</strain>
    </source>
</reference>
<dbReference type="KEGG" id="aalt:CC77DRAFT_1061500"/>
<dbReference type="Proteomes" id="UP000077248">
    <property type="component" value="Unassembled WGS sequence"/>
</dbReference>
<dbReference type="EMBL" id="KV441479">
    <property type="protein sequence ID" value="OAG20023.1"/>
    <property type="molecule type" value="Genomic_DNA"/>
</dbReference>
<keyword evidence="4" id="KW-1185">Reference proteome</keyword>
<dbReference type="GeneID" id="29114034"/>
<evidence type="ECO:0000256" key="1">
    <source>
        <dbReference type="SAM" id="Coils"/>
    </source>
</evidence>
<proteinExistence type="predicted"/>
<feature type="region of interest" description="Disordered" evidence="2">
    <location>
        <begin position="217"/>
        <end position="254"/>
    </location>
</feature>
<evidence type="ECO:0000256" key="2">
    <source>
        <dbReference type="SAM" id="MobiDB-lite"/>
    </source>
</evidence>
<name>A0A177DJQ9_ALTAL</name>
<feature type="region of interest" description="Disordered" evidence="2">
    <location>
        <begin position="373"/>
        <end position="431"/>
    </location>
</feature>
<feature type="compositionally biased region" description="Basic and acidic residues" evidence="2">
    <location>
        <begin position="373"/>
        <end position="384"/>
    </location>
</feature>
<protein>
    <submittedName>
        <fullName evidence="3">Uncharacterized protein</fullName>
    </submittedName>
</protein>
<dbReference type="OMA" id="NDFNSHA"/>
<feature type="compositionally biased region" description="Low complexity" evidence="2">
    <location>
        <begin position="229"/>
        <end position="240"/>
    </location>
</feature>
<keyword evidence="1" id="KW-0175">Coiled coil</keyword>
<dbReference type="RefSeq" id="XP_018385444.1">
    <property type="nucleotide sequence ID" value="XM_018528440.1"/>
</dbReference>
<feature type="coiled-coil region" evidence="1">
    <location>
        <begin position="261"/>
        <end position="316"/>
    </location>
</feature>
<feature type="compositionally biased region" description="Polar residues" evidence="2">
    <location>
        <begin position="385"/>
        <end position="397"/>
    </location>
</feature>